<feature type="transmembrane region" description="Helical" evidence="1">
    <location>
        <begin position="334"/>
        <end position="361"/>
    </location>
</feature>
<dbReference type="GO" id="GO:0005886">
    <property type="term" value="C:plasma membrane"/>
    <property type="evidence" value="ECO:0007669"/>
    <property type="project" value="UniProtKB-SubCell"/>
</dbReference>
<dbReference type="PANTHER" id="PTHR37305:SF1">
    <property type="entry name" value="MEMBRANE PROTEIN"/>
    <property type="match status" value="1"/>
</dbReference>
<sequence length="440" mass="51053">MLKTYGIKQVLNKKVFLILITSFIFICFSRLNNLKMEDLNNRNTTDLSFSTVTIREGDFVESLIDRTEGMVKEYFSLTLKNSELALENKDLENYIEAYRYEMIGRIIDLNAVFKLEQRQYIEPIAKTIWKNINPEIAYPDNNGQEYKLDYTGIKPDHILKSWVLDLKYLYTCYILGIPYVEDDSANNMVFLYKIMDKIIPIFIIGFVLLLTYDTVSEENRQHISRSILSQPIKRTKYLHEKFFSNIVVIVPTIMIIITLICLFVAIDTGSYSMNMPILTTNNQWNTFIHHGMNLEKPQNSTRYGIYEIRKLGPTHVEWRSLGSELFQKVIFLPFWQILLVYSLEMILFVVFILAITIYISAMTNKKSISMGVSVGFIGGLYLVYKYFPKIPNPLLALETRNIISGASNFTLLSLTLIQVASILIVVLLGNYLFNRKDISY</sequence>
<feature type="transmembrane region" description="Helical" evidence="1">
    <location>
        <begin position="15"/>
        <end position="31"/>
    </location>
</feature>
<gene>
    <name evidence="2" type="ORF">FYJ83_04915</name>
</gene>
<dbReference type="Pfam" id="PF12679">
    <property type="entry name" value="ABC2_membrane_2"/>
    <property type="match status" value="1"/>
</dbReference>
<feature type="transmembrane region" description="Helical" evidence="1">
    <location>
        <begin position="368"/>
        <end position="387"/>
    </location>
</feature>
<dbReference type="GO" id="GO:0140359">
    <property type="term" value="F:ABC-type transporter activity"/>
    <property type="evidence" value="ECO:0007669"/>
    <property type="project" value="InterPro"/>
</dbReference>
<keyword evidence="3" id="KW-1185">Reference proteome</keyword>
<proteinExistence type="predicted"/>
<keyword evidence="1" id="KW-0812">Transmembrane</keyword>
<feature type="transmembrane region" description="Helical" evidence="1">
    <location>
        <begin position="198"/>
        <end position="215"/>
    </location>
</feature>
<feature type="transmembrane region" description="Helical" evidence="1">
    <location>
        <begin position="407"/>
        <end position="433"/>
    </location>
</feature>
<comment type="caution">
    <text evidence="2">The sequence shown here is derived from an EMBL/GenBank/DDBJ whole genome shotgun (WGS) entry which is preliminary data.</text>
</comment>
<name>A0A6N7XX28_9FIRM</name>
<dbReference type="Proteomes" id="UP000469523">
    <property type="component" value="Unassembled WGS sequence"/>
</dbReference>
<dbReference type="AlphaFoldDB" id="A0A6N7XX28"/>
<dbReference type="RefSeq" id="WP_154439226.1">
    <property type="nucleotide sequence ID" value="NZ_JAHLPJ010000001.1"/>
</dbReference>
<accession>A0A6N7XX28</accession>
<protein>
    <submittedName>
        <fullName evidence="2">ABC transporter permease subunit</fullName>
    </submittedName>
</protein>
<organism evidence="2 3">
    <name type="scientific">Tissierella pigra</name>
    <dbReference type="NCBI Taxonomy" id="2607614"/>
    <lineage>
        <taxon>Bacteria</taxon>
        <taxon>Bacillati</taxon>
        <taxon>Bacillota</taxon>
        <taxon>Tissierellia</taxon>
        <taxon>Tissierellales</taxon>
        <taxon>Tissierellaceae</taxon>
        <taxon>Tissierella</taxon>
    </lineage>
</organism>
<dbReference type="PANTHER" id="PTHR37305">
    <property type="entry name" value="INTEGRAL MEMBRANE PROTEIN-RELATED"/>
    <property type="match status" value="1"/>
</dbReference>
<evidence type="ECO:0000256" key="1">
    <source>
        <dbReference type="SAM" id="Phobius"/>
    </source>
</evidence>
<reference evidence="2 3" key="1">
    <citation type="submission" date="2019-09" db="EMBL/GenBank/DDBJ databases">
        <title>In-depth cultivation of the pig gut microbiome towards novel bacterial diversity and tailored functional studies.</title>
        <authorList>
            <person name="Wylensek D."/>
            <person name="Hitch T.C.A."/>
            <person name="Clavel T."/>
        </authorList>
    </citation>
    <scope>NUCLEOTIDE SEQUENCE [LARGE SCALE GENOMIC DNA]</scope>
    <source>
        <strain evidence="2 3">WCA3-693-APC-4?</strain>
    </source>
</reference>
<evidence type="ECO:0000313" key="2">
    <source>
        <dbReference type="EMBL" id="MSU00808.1"/>
    </source>
</evidence>
<evidence type="ECO:0000313" key="3">
    <source>
        <dbReference type="Proteomes" id="UP000469523"/>
    </source>
</evidence>
<feature type="transmembrane region" description="Helical" evidence="1">
    <location>
        <begin position="242"/>
        <end position="266"/>
    </location>
</feature>
<keyword evidence="1" id="KW-1133">Transmembrane helix</keyword>
<dbReference type="EMBL" id="VUNQ01000007">
    <property type="protein sequence ID" value="MSU00808.1"/>
    <property type="molecule type" value="Genomic_DNA"/>
</dbReference>
<keyword evidence="1" id="KW-0472">Membrane</keyword>